<comment type="caution">
    <text evidence="2">The sequence shown here is derived from an EMBL/GenBank/DDBJ whole genome shotgun (WGS) entry which is preliminary data.</text>
</comment>
<evidence type="ECO:0000313" key="3">
    <source>
        <dbReference type="Proteomes" id="UP000321379"/>
    </source>
</evidence>
<dbReference type="SUPFAM" id="SSF52540">
    <property type="entry name" value="P-loop containing nucleoside triphosphate hydrolases"/>
    <property type="match status" value="1"/>
</dbReference>
<dbReference type="InterPro" id="IPR027417">
    <property type="entry name" value="P-loop_NTPase"/>
</dbReference>
<organism evidence="2 3">
    <name type="scientific">Lacisediminihabitans profunda</name>
    <dbReference type="NCBI Taxonomy" id="2594790"/>
    <lineage>
        <taxon>Bacteria</taxon>
        <taxon>Bacillati</taxon>
        <taxon>Actinomycetota</taxon>
        <taxon>Actinomycetes</taxon>
        <taxon>Micrococcales</taxon>
        <taxon>Microbacteriaceae</taxon>
        <taxon>Lacisediminihabitans</taxon>
    </lineage>
</organism>
<dbReference type="Proteomes" id="UP000321379">
    <property type="component" value="Unassembled WGS sequence"/>
</dbReference>
<dbReference type="Gene3D" id="3.40.50.300">
    <property type="entry name" value="P-loop containing nucleotide triphosphate hydrolases"/>
    <property type="match status" value="1"/>
</dbReference>
<evidence type="ECO:0000313" key="2">
    <source>
        <dbReference type="EMBL" id="TXN32907.1"/>
    </source>
</evidence>
<protein>
    <submittedName>
        <fullName evidence="2">AAA family ATPase</fullName>
    </submittedName>
</protein>
<gene>
    <name evidence="2" type="ORF">FVP33_00595</name>
</gene>
<dbReference type="EMBL" id="VRMG01000001">
    <property type="protein sequence ID" value="TXN32907.1"/>
    <property type="molecule type" value="Genomic_DNA"/>
</dbReference>
<dbReference type="AlphaFoldDB" id="A0A5C8UX28"/>
<name>A0A5C8UX28_9MICO</name>
<dbReference type="Pfam" id="PF13175">
    <property type="entry name" value="AAA_15"/>
    <property type="match status" value="1"/>
</dbReference>
<feature type="domain" description="Endonuclease GajA/Old nuclease/RecF-like AAA" evidence="1">
    <location>
        <begin position="8"/>
        <end position="55"/>
    </location>
</feature>
<sequence length="200" mass="22066">MNGGLSVKISHIAVKNYRSLKNVSFEVDNYSALVGANGAGKSSILYALDWFFNGRTLEPSDVCGYEEGVTADEDCVVEVAVTFSGLTDHDRERLRQYGRGAQATFQRTWSIGQKDKVVGNATQGPGFAEIRSFTKVGDFRPDTNCCETPMRNFQTSVSLHPAILYTMRFRSGKRSRAIPRSSWTLRTTTPTTCSALTGRT</sequence>
<accession>A0A5C8UX28</accession>
<proteinExistence type="predicted"/>
<dbReference type="InterPro" id="IPR041685">
    <property type="entry name" value="AAA_GajA/Old/RecF-like"/>
</dbReference>
<evidence type="ECO:0000259" key="1">
    <source>
        <dbReference type="Pfam" id="PF13175"/>
    </source>
</evidence>
<keyword evidence="3" id="KW-1185">Reference proteome</keyword>
<reference evidence="2 3" key="1">
    <citation type="submission" date="2019-08" db="EMBL/GenBank/DDBJ databases">
        <title>Bacterial whole genome sequence for Glaciihabitans sp. CHu50b-6-2.</title>
        <authorList>
            <person name="Jin L."/>
        </authorList>
    </citation>
    <scope>NUCLEOTIDE SEQUENCE [LARGE SCALE GENOMIC DNA]</scope>
    <source>
        <strain evidence="2 3">CHu50b-6-2</strain>
    </source>
</reference>